<feature type="binding site" evidence="10">
    <location>
        <position position="433"/>
    </location>
    <ligand>
        <name>Zn(2+)</name>
        <dbReference type="ChEBI" id="CHEBI:29105"/>
    </ligand>
</feature>
<comment type="similarity">
    <text evidence="10">Belongs to the NAD-dependent DNA ligase family. LigA subfamily.</text>
</comment>
<evidence type="ECO:0000313" key="13">
    <source>
        <dbReference type="Proteomes" id="UP000295757"/>
    </source>
</evidence>
<dbReference type="Gene3D" id="1.10.287.610">
    <property type="entry name" value="Helix hairpin bin"/>
    <property type="match status" value="1"/>
</dbReference>
<dbReference type="Pfam" id="PF03120">
    <property type="entry name" value="OB_DNA_ligase"/>
    <property type="match status" value="1"/>
</dbReference>
<keyword evidence="10" id="KW-0464">Manganese</keyword>
<dbReference type="InterPro" id="IPR004149">
    <property type="entry name" value="Znf_DNAligase_C4"/>
</dbReference>
<dbReference type="PROSITE" id="PS01055">
    <property type="entry name" value="DNA_LIGASE_N1"/>
    <property type="match status" value="1"/>
</dbReference>
<feature type="binding site" evidence="10">
    <location>
        <position position="410"/>
    </location>
    <ligand>
        <name>Zn(2+)</name>
        <dbReference type="ChEBI" id="CHEBI:29105"/>
    </ligand>
</feature>
<feature type="binding site" evidence="10">
    <location>
        <position position="121"/>
    </location>
    <ligand>
        <name>NAD(+)</name>
        <dbReference type="ChEBI" id="CHEBI:57540"/>
    </ligand>
</feature>
<dbReference type="PROSITE" id="PS50172">
    <property type="entry name" value="BRCT"/>
    <property type="match status" value="1"/>
</dbReference>
<evidence type="ECO:0000256" key="10">
    <source>
        <dbReference type="HAMAP-Rule" id="MF_01588"/>
    </source>
</evidence>
<feature type="binding site" evidence="10">
    <location>
        <position position="413"/>
    </location>
    <ligand>
        <name>Zn(2+)</name>
        <dbReference type="ChEBI" id="CHEBI:29105"/>
    </ligand>
</feature>
<dbReference type="InterPro" id="IPR010994">
    <property type="entry name" value="RuvA_2-like"/>
</dbReference>
<dbReference type="SUPFAM" id="SSF52113">
    <property type="entry name" value="BRCT domain"/>
    <property type="match status" value="1"/>
</dbReference>
<dbReference type="GO" id="GO:0006281">
    <property type="term" value="P:DNA repair"/>
    <property type="evidence" value="ECO:0007669"/>
    <property type="project" value="UniProtKB-KW"/>
</dbReference>
<evidence type="ECO:0000313" key="12">
    <source>
        <dbReference type="EMBL" id="TDV24292.1"/>
    </source>
</evidence>
<dbReference type="GO" id="GO:0006260">
    <property type="term" value="P:DNA replication"/>
    <property type="evidence" value="ECO:0007669"/>
    <property type="project" value="UniProtKB-KW"/>
</dbReference>
<keyword evidence="2 10" id="KW-0235">DNA replication</keyword>
<evidence type="ECO:0000256" key="2">
    <source>
        <dbReference type="ARBA" id="ARBA00022705"/>
    </source>
</evidence>
<dbReference type="GO" id="GO:0003911">
    <property type="term" value="F:DNA ligase (NAD+) activity"/>
    <property type="evidence" value="ECO:0007669"/>
    <property type="project" value="UniProtKB-UniRule"/>
</dbReference>
<feature type="binding site" evidence="10">
    <location>
        <position position="294"/>
    </location>
    <ligand>
        <name>NAD(+)</name>
        <dbReference type="ChEBI" id="CHEBI:57540"/>
    </ligand>
</feature>
<organism evidence="12 13">
    <name type="scientific">Mycoplasmopsis mustelae</name>
    <dbReference type="NCBI Taxonomy" id="171289"/>
    <lineage>
        <taxon>Bacteria</taxon>
        <taxon>Bacillati</taxon>
        <taxon>Mycoplasmatota</taxon>
        <taxon>Mycoplasmoidales</taxon>
        <taxon>Metamycoplasmataceae</taxon>
        <taxon>Mycoplasmopsis</taxon>
    </lineage>
</organism>
<feature type="binding site" evidence="10">
    <location>
        <position position="178"/>
    </location>
    <ligand>
        <name>NAD(+)</name>
        <dbReference type="ChEBI" id="CHEBI:57540"/>
    </ligand>
</feature>
<keyword evidence="8 10" id="KW-0234">DNA repair</keyword>
<dbReference type="EC" id="6.5.1.2" evidence="10"/>
<dbReference type="SUPFAM" id="SSF47781">
    <property type="entry name" value="RuvA domain 2-like"/>
    <property type="match status" value="1"/>
</dbReference>
<keyword evidence="1 10" id="KW-0436">Ligase</keyword>
<dbReference type="InterPro" id="IPR018239">
    <property type="entry name" value="DNA_ligase_AS"/>
</dbReference>
<feature type="binding site" evidence="10">
    <location>
        <begin position="41"/>
        <end position="45"/>
    </location>
    <ligand>
        <name>NAD(+)</name>
        <dbReference type="ChEBI" id="CHEBI:57540"/>
    </ligand>
</feature>
<dbReference type="InterPro" id="IPR001679">
    <property type="entry name" value="DNA_ligase"/>
</dbReference>
<dbReference type="SUPFAM" id="SSF56091">
    <property type="entry name" value="DNA ligase/mRNA capping enzyme, catalytic domain"/>
    <property type="match status" value="1"/>
</dbReference>
<comment type="cofactor">
    <cofactor evidence="10">
        <name>Mg(2+)</name>
        <dbReference type="ChEBI" id="CHEBI:18420"/>
    </cofactor>
    <cofactor evidence="10">
        <name>Mn(2+)</name>
        <dbReference type="ChEBI" id="CHEBI:29035"/>
    </cofactor>
</comment>
<feature type="binding site" evidence="10">
    <location>
        <begin position="90"/>
        <end position="91"/>
    </location>
    <ligand>
        <name>NAD(+)</name>
        <dbReference type="ChEBI" id="CHEBI:57540"/>
    </ligand>
</feature>
<feature type="domain" description="BRCT" evidence="11">
    <location>
        <begin position="597"/>
        <end position="675"/>
    </location>
</feature>
<dbReference type="Gene3D" id="3.40.50.10190">
    <property type="entry name" value="BRCT domain"/>
    <property type="match status" value="1"/>
</dbReference>
<keyword evidence="3 10" id="KW-0479">Metal-binding</keyword>
<protein>
    <recommendedName>
        <fullName evidence="10">DNA ligase</fullName>
        <ecNumber evidence="10">6.5.1.2</ecNumber>
    </recommendedName>
    <alternativeName>
        <fullName evidence="10">Polydeoxyribonucleotide synthase [NAD(+)]</fullName>
    </alternativeName>
</protein>
<dbReference type="InterPro" id="IPR041663">
    <property type="entry name" value="DisA/LigA_HHH"/>
</dbReference>
<name>A0A4R7UCV7_9BACT</name>
<dbReference type="Gene3D" id="1.10.150.20">
    <property type="entry name" value="5' to 3' exonuclease, C-terminal subdomain"/>
    <property type="match status" value="2"/>
</dbReference>
<dbReference type="CDD" id="cd00114">
    <property type="entry name" value="LIGANc"/>
    <property type="match status" value="1"/>
</dbReference>
<dbReference type="EMBL" id="SOCN01000001">
    <property type="protein sequence ID" value="TDV24292.1"/>
    <property type="molecule type" value="Genomic_DNA"/>
</dbReference>
<dbReference type="Pfam" id="PF03119">
    <property type="entry name" value="DNA_ligase_ZBD"/>
    <property type="match status" value="1"/>
</dbReference>
<comment type="function">
    <text evidence="10">DNA ligase that catalyzes the formation of phosphodiester linkages between 5'-phosphoryl and 3'-hydroxyl groups in double-stranded DNA using NAD as a coenzyme and as the energy source for the reaction. It is essential for DNA replication and repair of damaged DNA.</text>
</comment>
<dbReference type="Proteomes" id="UP000295757">
    <property type="component" value="Unassembled WGS sequence"/>
</dbReference>
<dbReference type="Pfam" id="PF12826">
    <property type="entry name" value="HHH_2"/>
    <property type="match status" value="1"/>
</dbReference>
<dbReference type="SUPFAM" id="SSF50249">
    <property type="entry name" value="Nucleic acid-binding proteins"/>
    <property type="match status" value="1"/>
</dbReference>
<keyword evidence="13" id="KW-1185">Reference proteome</keyword>
<keyword evidence="5 10" id="KW-0862">Zinc</keyword>
<evidence type="ECO:0000256" key="6">
    <source>
        <dbReference type="ARBA" id="ARBA00022842"/>
    </source>
</evidence>
<dbReference type="InterPro" id="IPR036420">
    <property type="entry name" value="BRCT_dom_sf"/>
</dbReference>
<feature type="active site" description="N6-AMP-lysine intermediate" evidence="10">
    <location>
        <position position="123"/>
    </location>
</feature>
<keyword evidence="4 10" id="KW-0227">DNA damage</keyword>
<dbReference type="InterPro" id="IPR001357">
    <property type="entry name" value="BRCT_dom"/>
</dbReference>
<reference evidence="12 13" key="1">
    <citation type="submission" date="2019-03" db="EMBL/GenBank/DDBJ databases">
        <title>Genomic Encyclopedia of Archaeal and Bacterial Type Strains, Phase II (KMG-II): from individual species to whole genera.</title>
        <authorList>
            <person name="Goeker M."/>
        </authorList>
    </citation>
    <scope>NUCLEOTIDE SEQUENCE [LARGE SCALE GENOMIC DNA]</scope>
    <source>
        <strain evidence="12 13">ATCC 35214</strain>
    </source>
</reference>
<comment type="catalytic activity">
    <reaction evidence="9 10">
        <text>NAD(+) + (deoxyribonucleotide)n-3'-hydroxyl + 5'-phospho-(deoxyribonucleotide)m = (deoxyribonucleotide)n+m + AMP + beta-nicotinamide D-nucleotide.</text>
        <dbReference type="EC" id="6.5.1.2"/>
    </reaction>
</comment>
<proteinExistence type="inferred from homology"/>
<evidence type="ECO:0000256" key="5">
    <source>
        <dbReference type="ARBA" id="ARBA00022833"/>
    </source>
</evidence>
<dbReference type="SMART" id="SM00292">
    <property type="entry name" value="BRCT"/>
    <property type="match status" value="1"/>
</dbReference>
<dbReference type="Pfam" id="PF00533">
    <property type="entry name" value="BRCT"/>
    <property type="match status" value="1"/>
</dbReference>
<dbReference type="CDD" id="cd17748">
    <property type="entry name" value="BRCT_DNA_ligase_like"/>
    <property type="match status" value="1"/>
</dbReference>
<feature type="binding site" evidence="10">
    <location>
        <position position="428"/>
    </location>
    <ligand>
        <name>Zn(2+)</name>
        <dbReference type="ChEBI" id="CHEBI:29105"/>
    </ligand>
</feature>
<keyword evidence="6 10" id="KW-0460">Magnesium</keyword>
<feature type="binding site" evidence="10">
    <location>
        <position position="318"/>
    </location>
    <ligand>
        <name>NAD(+)</name>
        <dbReference type="ChEBI" id="CHEBI:57540"/>
    </ligand>
</feature>
<dbReference type="HAMAP" id="MF_01588">
    <property type="entry name" value="DNA_ligase_A"/>
    <property type="match status" value="1"/>
</dbReference>
<evidence type="ECO:0000259" key="11">
    <source>
        <dbReference type="PROSITE" id="PS50172"/>
    </source>
</evidence>
<evidence type="ECO:0000256" key="1">
    <source>
        <dbReference type="ARBA" id="ARBA00022598"/>
    </source>
</evidence>
<dbReference type="OrthoDB" id="9759736at2"/>
<gene>
    <name evidence="10" type="primary">ligA</name>
    <name evidence="12" type="ORF">BCF59_0250</name>
</gene>
<dbReference type="InterPro" id="IPR012340">
    <property type="entry name" value="NA-bd_OB-fold"/>
</dbReference>
<accession>A0A4R7UCV7</accession>
<dbReference type="InterPro" id="IPR013839">
    <property type="entry name" value="DNAligase_adenylation"/>
</dbReference>
<dbReference type="AlphaFoldDB" id="A0A4R7UCV7"/>
<sequence>MYNYKMQPKLNEIQRQIQGLVNKLNQWDWEYHQLGNPSVSDQVYDNEYKTLESLEQQFPQFILPNSPTQKLGEWNSNKFAKISHKKPMLSLNKAYSKEDVFKFLNDIKQKVNISDLAFNLEPKIDGLSIALKYQNGKLIQAVTRGNGVQGDDVTENIFQINLLPKKIPYSKDIEIRGEIYLSKTRFKQLNENLEKLGKKVFANPRNATAGTLKLLDKNIVKERGLSILAYDIVNANEHQFNYQSEITQKLKNWGFPVSPYMHHSSDFNEIWRYVQDFKNLKNDFEFECDGFVIKLNNLQYWDLLGHTSKFPKYALAFKYETEEKIGTIKEITTTVGRTGKITYVANFEEKLELNQTLVSNATLHNYEYILDMNINIGDKVLVIKSGEIIPKVIALVRKNSENAFAKISNCPACGSLLIEKDGQVDQFCINENCSEQRIRALIHFCSKQCANIETLGNEIVRFLYQNNFIIDFVSIFELKQHKEAITKFKSFGNTKKNNEFKKIDNILNSIEKSKNIKLANALFAIGIANIGQTVAQLIAQKITKLSDLININLDILLEINTIGPIIVESIKQFISKENNRMQLIALDGIFNYQSESKGSDKLANLVFVITGTLSQNRDWFKNEILRSGGKVSSSISKNTNYLLAGENAGSKLDNALKLGVKVINEQEFMDILKAA</sequence>
<dbReference type="InterPro" id="IPR004150">
    <property type="entry name" value="NAD_DNA_ligase_OB"/>
</dbReference>
<dbReference type="SMART" id="SM00532">
    <property type="entry name" value="LIGANc"/>
    <property type="match status" value="1"/>
</dbReference>
<dbReference type="RefSeq" id="WP_134110459.1">
    <property type="nucleotide sequence ID" value="NZ_SOCN01000001.1"/>
</dbReference>
<feature type="binding site" evidence="10">
    <location>
        <position position="144"/>
    </location>
    <ligand>
        <name>NAD(+)</name>
        <dbReference type="ChEBI" id="CHEBI:57540"/>
    </ligand>
</feature>
<dbReference type="NCBIfam" id="TIGR00575">
    <property type="entry name" value="dnlj"/>
    <property type="match status" value="1"/>
</dbReference>
<evidence type="ECO:0000256" key="4">
    <source>
        <dbReference type="ARBA" id="ARBA00022763"/>
    </source>
</evidence>
<evidence type="ECO:0000256" key="3">
    <source>
        <dbReference type="ARBA" id="ARBA00022723"/>
    </source>
</evidence>
<evidence type="ECO:0000256" key="8">
    <source>
        <dbReference type="ARBA" id="ARBA00023204"/>
    </source>
</evidence>
<keyword evidence="7 10" id="KW-0520">NAD</keyword>
<evidence type="ECO:0000256" key="7">
    <source>
        <dbReference type="ARBA" id="ARBA00023027"/>
    </source>
</evidence>
<dbReference type="PIRSF" id="PIRSF001604">
    <property type="entry name" value="LigA"/>
    <property type="match status" value="1"/>
</dbReference>
<dbReference type="InterPro" id="IPR013840">
    <property type="entry name" value="DNAligase_N"/>
</dbReference>
<comment type="caution">
    <text evidence="12">The sequence shown here is derived from an EMBL/GenBank/DDBJ whole genome shotgun (WGS) entry which is preliminary data.</text>
</comment>
<dbReference type="Gene3D" id="3.30.470.30">
    <property type="entry name" value="DNA ligase/mRNA capping enzyme"/>
    <property type="match status" value="1"/>
</dbReference>
<dbReference type="GO" id="GO:0046872">
    <property type="term" value="F:metal ion binding"/>
    <property type="evidence" value="ECO:0007669"/>
    <property type="project" value="UniProtKB-KW"/>
</dbReference>
<dbReference type="Pfam" id="PF01653">
    <property type="entry name" value="DNA_ligase_aden"/>
    <property type="match status" value="1"/>
</dbReference>
<evidence type="ECO:0000256" key="9">
    <source>
        <dbReference type="ARBA" id="ARBA00034005"/>
    </source>
</evidence>
<dbReference type="NCBIfam" id="NF005932">
    <property type="entry name" value="PRK07956.1"/>
    <property type="match status" value="1"/>
</dbReference>
<dbReference type="Gene3D" id="2.40.50.140">
    <property type="entry name" value="Nucleic acid-binding proteins"/>
    <property type="match status" value="1"/>
</dbReference>